<gene>
    <name evidence="1" type="ORF">J2Z31_002818</name>
</gene>
<dbReference type="Proteomes" id="UP000730739">
    <property type="component" value="Unassembled WGS sequence"/>
</dbReference>
<proteinExistence type="predicted"/>
<dbReference type="Gene3D" id="3.40.50.11970">
    <property type="match status" value="1"/>
</dbReference>
<reference evidence="1 2" key="1">
    <citation type="submission" date="2021-03" db="EMBL/GenBank/DDBJ databases">
        <title>Genomic Encyclopedia of Type Strains, Phase IV (KMG-IV): sequencing the most valuable type-strain genomes for metagenomic binning, comparative biology and taxonomic classification.</title>
        <authorList>
            <person name="Goeker M."/>
        </authorList>
    </citation>
    <scope>NUCLEOTIDE SEQUENCE [LARGE SCALE GENOMIC DNA]</scope>
    <source>
        <strain evidence="1 2">DSM 13372</strain>
    </source>
</reference>
<dbReference type="EMBL" id="JAGILA010000003">
    <property type="protein sequence ID" value="MBP2236304.1"/>
    <property type="molecule type" value="Genomic_DNA"/>
</dbReference>
<sequence>MAADNDLDRFAVKDLHEMELVGSTDQVDLIVQVDRYGDGTRGPALRGPIIKDPNWQPYDFRFISPLNEIGETNTGDPSVLQAFIEWGVLNHPAERYALVIWNHGSGWKPEFIYEQAEEVAGERLARAMRHVDFADRYKRRLQRILFRKNAKEVVTDFIGRTLVPLIAAPERRFLVGRDALLTSLQRSSARPPMLSLRERDRNELDRELELLVDRAIGLDETSQHDALDSIELKNALVGAINHIAQSRGTPFKFDILGFDACLMAGLEVAFQVRNLSSFVVASEEIEPAIGWRYDLLVNSIAAADGNISARDLSSAMVASYIEGMRDYRIRLVTQSAIDMEQIEGLAMALGSLGELISEMIAPEYILLAKSEKNATRFYDTDFLDLGHFATILKDHKNDQRIENFLNALQHSVISSEFLFGRERQKPTGLSVYFPTKPIYDGAYASLDLTNQISGWSDAIKQYHFLS</sequence>
<evidence type="ECO:0000313" key="2">
    <source>
        <dbReference type="Proteomes" id="UP000730739"/>
    </source>
</evidence>
<dbReference type="PANTHER" id="PTHR37835:SF1">
    <property type="entry name" value="ALPHA-CLOSTRIPAIN"/>
    <property type="match status" value="1"/>
</dbReference>
<protein>
    <submittedName>
        <fullName evidence="1">Uncharacterized protein</fullName>
    </submittedName>
</protein>
<dbReference type="Pfam" id="PF03415">
    <property type="entry name" value="Peptidase_C11"/>
    <property type="match status" value="2"/>
</dbReference>
<accession>A0ABS4R079</accession>
<comment type="caution">
    <text evidence="1">The sequence shown here is derived from an EMBL/GenBank/DDBJ whole genome shotgun (WGS) entry which is preliminary data.</text>
</comment>
<keyword evidence="2" id="KW-1185">Reference proteome</keyword>
<organism evidence="1 2">
    <name type="scientific">Sinorhizobium kostiense</name>
    <dbReference type="NCBI Taxonomy" id="76747"/>
    <lineage>
        <taxon>Bacteria</taxon>
        <taxon>Pseudomonadati</taxon>
        <taxon>Pseudomonadota</taxon>
        <taxon>Alphaproteobacteria</taxon>
        <taxon>Hyphomicrobiales</taxon>
        <taxon>Rhizobiaceae</taxon>
        <taxon>Sinorhizobium/Ensifer group</taxon>
        <taxon>Sinorhizobium</taxon>
    </lineage>
</organism>
<dbReference type="PANTHER" id="PTHR37835">
    <property type="entry name" value="ALPHA-CLOSTRIPAIN"/>
    <property type="match status" value="1"/>
</dbReference>
<dbReference type="InterPro" id="IPR005077">
    <property type="entry name" value="Peptidase_C11"/>
</dbReference>
<name>A0ABS4R079_9HYPH</name>
<dbReference type="RefSeq" id="WP_209602390.1">
    <property type="nucleotide sequence ID" value="NZ_JAGILA010000003.1"/>
</dbReference>
<evidence type="ECO:0000313" key="1">
    <source>
        <dbReference type="EMBL" id="MBP2236304.1"/>
    </source>
</evidence>